<evidence type="ECO:0000256" key="3">
    <source>
        <dbReference type="PROSITE-ProRule" id="PRU00023"/>
    </source>
</evidence>
<dbReference type="GO" id="GO:0035556">
    <property type="term" value="P:intracellular signal transduction"/>
    <property type="evidence" value="ECO:0007669"/>
    <property type="project" value="InterPro"/>
</dbReference>
<organism evidence="6 7">
    <name type="scientific">Vanessa tameamea</name>
    <name type="common">Kamehameha butterfly</name>
    <dbReference type="NCBI Taxonomy" id="334116"/>
    <lineage>
        <taxon>Eukaryota</taxon>
        <taxon>Metazoa</taxon>
        <taxon>Ecdysozoa</taxon>
        <taxon>Arthropoda</taxon>
        <taxon>Hexapoda</taxon>
        <taxon>Insecta</taxon>
        <taxon>Pterygota</taxon>
        <taxon>Neoptera</taxon>
        <taxon>Endopterygota</taxon>
        <taxon>Lepidoptera</taxon>
        <taxon>Glossata</taxon>
        <taxon>Ditrysia</taxon>
        <taxon>Papilionoidea</taxon>
        <taxon>Nymphalidae</taxon>
        <taxon>Nymphalinae</taxon>
        <taxon>Vanessa</taxon>
    </lineage>
</organism>
<dbReference type="SUPFAM" id="SSF158235">
    <property type="entry name" value="SOCS box-like"/>
    <property type="match status" value="1"/>
</dbReference>
<dbReference type="Pfam" id="PF12796">
    <property type="entry name" value="Ank_2"/>
    <property type="match status" value="3"/>
</dbReference>
<dbReference type="CDD" id="cd03716">
    <property type="entry name" value="SOCS_ASB_like"/>
    <property type="match status" value="1"/>
</dbReference>
<keyword evidence="2 3" id="KW-0040">ANK repeat</keyword>
<dbReference type="OrthoDB" id="194358at2759"/>
<proteinExistence type="predicted"/>
<evidence type="ECO:0000313" key="7">
    <source>
        <dbReference type="RefSeq" id="XP_026487633.2"/>
    </source>
</evidence>
<feature type="repeat" description="ANK" evidence="3">
    <location>
        <begin position="219"/>
        <end position="251"/>
    </location>
</feature>
<dbReference type="PRINTS" id="PR01415">
    <property type="entry name" value="ANKYRIN"/>
</dbReference>
<feature type="domain" description="SOCS box" evidence="5">
    <location>
        <begin position="571"/>
        <end position="610"/>
    </location>
</feature>
<sequence length="616" mass="68252">MDTPLEDILYESVLIRDQRSILNLLSQGANPNKVTSHGKTCLGEAAYIGNMRIVKILIDAWKSTCVPNKSEIHSKKKNYNLHKRKLQSVGHQDATNVKCKNVNDKTLKGETSNENMSSLQESHQSEHNQGYFVFIHNESSSSDEGKKPTKSPVSPTASVLTLQPELEWDEEIVNVAPTTSEDETWSSMYKWYADILESTGSAIASATVVSNGIDQHDAFMRTALHYAAEQGYGGIIKLILEAGGKIDVASGDGLTSLHIAVMRNHKDIVVQLLAAGSHVNYKSHEKTTPLHFAAARGNLELVKILVSNGAYLEARDTSERTPLYYAAGRGHLDIVKFFITHGANVNGEEIHGYTPLCQAVWHRHTKIVDILLASGARITHSHKLLHNAIFHHQEEIVKMLANMGVGINLHNDNGDTPLLLSARLSQPAIALILLQKGANANSCNSITWANALHIAVESVNYYTDFEDLLVSLMDHNIDLNYTALTGDTALNRALLLHRDCAASLLIRHGADVNGCDLRICGLDNLSIASRRRTSKIANLLIKAGHHIPVSDPNSPIPNPNTTLHWLYYMCREPLSLLDICRIRIRNCCENMPMHRYISSLYLPNSLKRFLMLEGED</sequence>
<evidence type="ECO:0000313" key="6">
    <source>
        <dbReference type="Proteomes" id="UP001652626"/>
    </source>
</evidence>
<evidence type="ECO:0000256" key="1">
    <source>
        <dbReference type="ARBA" id="ARBA00022737"/>
    </source>
</evidence>
<dbReference type="AlphaFoldDB" id="A0A8B8HS20"/>
<dbReference type="PROSITE" id="PS50297">
    <property type="entry name" value="ANK_REP_REGION"/>
    <property type="match status" value="6"/>
</dbReference>
<dbReference type="InterPro" id="IPR002110">
    <property type="entry name" value="Ankyrin_rpt"/>
</dbReference>
<dbReference type="PANTHER" id="PTHR24198">
    <property type="entry name" value="ANKYRIN REPEAT AND PROTEIN KINASE DOMAIN-CONTAINING PROTEIN"/>
    <property type="match status" value="1"/>
</dbReference>
<dbReference type="Gene3D" id="1.10.750.20">
    <property type="entry name" value="SOCS box"/>
    <property type="match status" value="1"/>
</dbReference>
<dbReference type="OMA" id="LYHYYAK"/>
<dbReference type="RefSeq" id="XP_026487633.2">
    <property type="nucleotide sequence ID" value="XM_026631848.2"/>
</dbReference>
<feature type="compositionally biased region" description="Polar residues" evidence="4">
    <location>
        <begin position="109"/>
        <end position="122"/>
    </location>
</feature>
<dbReference type="PANTHER" id="PTHR24198:SF165">
    <property type="entry name" value="ANKYRIN REPEAT-CONTAINING PROTEIN-RELATED"/>
    <property type="match status" value="1"/>
</dbReference>
<dbReference type="InterPro" id="IPR036036">
    <property type="entry name" value="SOCS_box-like_dom_sf"/>
</dbReference>
<dbReference type="Gene3D" id="1.25.40.20">
    <property type="entry name" value="Ankyrin repeat-containing domain"/>
    <property type="match status" value="3"/>
</dbReference>
<dbReference type="SMART" id="SM00969">
    <property type="entry name" value="SOCS_box"/>
    <property type="match status" value="1"/>
</dbReference>
<dbReference type="Proteomes" id="UP001652626">
    <property type="component" value="Chromosome 4"/>
</dbReference>
<reference evidence="7" key="1">
    <citation type="submission" date="2025-08" db="UniProtKB">
        <authorList>
            <consortium name="RefSeq"/>
        </authorList>
    </citation>
    <scope>IDENTIFICATION</scope>
    <source>
        <tissue evidence="7">Whole body</tissue>
    </source>
</reference>
<feature type="repeat" description="ANK" evidence="3">
    <location>
        <begin position="413"/>
        <end position="445"/>
    </location>
</feature>
<feature type="repeat" description="ANK" evidence="3">
    <location>
        <begin position="351"/>
        <end position="383"/>
    </location>
</feature>
<feature type="repeat" description="ANK" evidence="3">
    <location>
        <begin position="318"/>
        <end position="350"/>
    </location>
</feature>
<gene>
    <name evidence="7" type="primary">LOC113394512</name>
</gene>
<name>A0A8B8HS20_VANTA</name>
<evidence type="ECO:0000256" key="2">
    <source>
        <dbReference type="ARBA" id="ARBA00023043"/>
    </source>
</evidence>
<feature type="repeat" description="ANK" evidence="3">
    <location>
        <begin position="285"/>
        <end position="317"/>
    </location>
</feature>
<feature type="region of interest" description="Disordered" evidence="4">
    <location>
        <begin position="138"/>
        <end position="158"/>
    </location>
</feature>
<dbReference type="SMART" id="SM00248">
    <property type="entry name" value="ANK"/>
    <property type="match status" value="11"/>
</dbReference>
<protein>
    <submittedName>
        <fullName evidence="7">Ankyrin-3-like</fullName>
    </submittedName>
</protein>
<feature type="region of interest" description="Disordered" evidence="4">
    <location>
        <begin position="103"/>
        <end position="123"/>
    </location>
</feature>
<dbReference type="GeneID" id="113394512"/>
<keyword evidence="1" id="KW-0677">Repeat</keyword>
<keyword evidence="6" id="KW-1185">Reference proteome</keyword>
<dbReference type="Pfam" id="PF07525">
    <property type="entry name" value="SOCS_box"/>
    <property type="match status" value="1"/>
</dbReference>
<dbReference type="InterPro" id="IPR001496">
    <property type="entry name" value="SOCS_box"/>
</dbReference>
<dbReference type="PROSITE" id="PS50225">
    <property type="entry name" value="SOCS"/>
    <property type="match status" value="1"/>
</dbReference>
<dbReference type="InterPro" id="IPR036770">
    <property type="entry name" value="Ankyrin_rpt-contain_sf"/>
</dbReference>
<dbReference type="PROSITE" id="PS50088">
    <property type="entry name" value="ANK_REPEAT"/>
    <property type="match status" value="6"/>
</dbReference>
<evidence type="ECO:0000256" key="4">
    <source>
        <dbReference type="SAM" id="MobiDB-lite"/>
    </source>
</evidence>
<dbReference type="SUPFAM" id="SSF48403">
    <property type="entry name" value="Ankyrin repeat"/>
    <property type="match status" value="2"/>
</dbReference>
<evidence type="ECO:0000259" key="5">
    <source>
        <dbReference type="PROSITE" id="PS50225"/>
    </source>
</evidence>
<accession>A0A8B8HS20</accession>
<feature type="repeat" description="ANK" evidence="3">
    <location>
        <begin position="252"/>
        <end position="284"/>
    </location>
</feature>